<dbReference type="Proteomes" id="UP001589774">
    <property type="component" value="Unassembled WGS sequence"/>
</dbReference>
<dbReference type="HAMAP" id="MF_00691">
    <property type="entry name" value="PxpA"/>
    <property type="match status" value="1"/>
</dbReference>
<accession>A0ABV6HUP7</accession>
<evidence type="ECO:0000313" key="2">
    <source>
        <dbReference type="EMBL" id="MFC0321865.1"/>
    </source>
</evidence>
<dbReference type="EMBL" id="JBHLWO010000007">
    <property type="protein sequence ID" value="MFC0321865.1"/>
    <property type="molecule type" value="Genomic_DNA"/>
</dbReference>
<dbReference type="Pfam" id="PF03746">
    <property type="entry name" value="LamB_YcsF"/>
    <property type="match status" value="1"/>
</dbReference>
<organism evidence="2 3">
    <name type="scientific">Olivibacter oleidegradans</name>
    <dbReference type="NCBI Taxonomy" id="760123"/>
    <lineage>
        <taxon>Bacteria</taxon>
        <taxon>Pseudomonadati</taxon>
        <taxon>Bacteroidota</taxon>
        <taxon>Sphingobacteriia</taxon>
        <taxon>Sphingobacteriales</taxon>
        <taxon>Sphingobacteriaceae</taxon>
        <taxon>Olivibacter</taxon>
    </lineage>
</organism>
<dbReference type="PANTHER" id="PTHR30292:SF0">
    <property type="entry name" value="5-OXOPROLINASE SUBUNIT A"/>
    <property type="match status" value="1"/>
</dbReference>
<proteinExistence type="inferred from homology"/>
<evidence type="ECO:0000256" key="1">
    <source>
        <dbReference type="HAMAP-Rule" id="MF_00691"/>
    </source>
</evidence>
<dbReference type="NCBIfam" id="NF003814">
    <property type="entry name" value="PRK05406.1-3"/>
    <property type="match status" value="1"/>
</dbReference>
<dbReference type="PANTHER" id="PTHR30292">
    <property type="entry name" value="UNCHARACTERIZED PROTEIN YBGL-RELATED"/>
    <property type="match status" value="1"/>
</dbReference>
<comment type="function">
    <text evidence="1">Catalyzes the cleavage of 5-oxoproline to form L-glutamate coupled to the hydrolysis of ATP to ADP and inorganic phosphate.</text>
</comment>
<dbReference type="Gene3D" id="3.20.20.370">
    <property type="entry name" value="Glycoside hydrolase/deacetylase"/>
    <property type="match status" value="1"/>
</dbReference>
<comment type="caution">
    <text evidence="2">The sequence shown here is derived from an EMBL/GenBank/DDBJ whole genome shotgun (WGS) entry which is preliminary data.</text>
</comment>
<comment type="similarity">
    <text evidence="1">Belongs to the LamB/PxpA family.</text>
</comment>
<gene>
    <name evidence="1" type="primary">pxpA</name>
    <name evidence="2" type="ORF">ACFFI0_26360</name>
</gene>
<name>A0ABV6HUP7_9SPHI</name>
<dbReference type="NCBIfam" id="NF003816">
    <property type="entry name" value="PRK05406.1-5"/>
    <property type="match status" value="1"/>
</dbReference>
<sequence length="251" mass="27688">MYYIDINCDVGESFGAYTLPEQDMLFDYISSANIACGFHAGDPDVMQRTVARAVEKRVAIGAHPGFNDVQGFGRREIHMSPKEIYNMVLYQIGALYGFVKTAGGKLHHVKPHGALYNMAARDENLATAIVQAVYDFDKRLYLYGLAGSKLILSAHKIGLPVASEVFADRSYQDDGKLTPRSQDDAIIADTIQAVKRALVMITQQQVLSTNQRSIAIKADTLCIHGDHEKALLLAKTIYNQLIQQGVKIKAP</sequence>
<dbReference type="CDD" id="cd10787">
    <property type="entry name" value="LamB_YcsF_like"/>
    <property type="match status" value="1"/>
</dbReference>
<protein>
    <recommendedName>
        <fullName evidence="1">5-oxoprolinase subunit A</fullName>
        <shortName evidence="1">5-OPase subunit A</shortName>
        <ecNumber evidence="1">3.5.2.9</ecNumber>
    </recommendedName>
    <alternativeName>
        <fullName evidence="1">5-oxoprolinase (ATP-hydrolyzing) subunit A</fullName>
    </alternativeName>
</protein>
<comment type="catalytic activity">
    <reaction evidence="1">
        <text>5-oxo-L-proline + ATP + 2 H2O = L-glutamate + ADP + phosphate + H(+)</text>
        <dbReference type="Rhea" id="RHEA:10348"/>
        <dbReference type="ChEBI" id="CHEBI:15377"/>
        <dbReference type="ChEBI" id="CHEBI:15378"/>
        <dbReference type="ChEBI" id="CHEBI:29985"/>
        <dbReference type="ChEBI" id="CHEBI:30616"/>
        <dbReference type="ChEBI" id="CHEBI:43474"/>
        <dbReference type="ChEBI" id="CHEBI:58402"/>
        <dbReference type="ChEBI" id="CHEBI:456216"/>
        <dbReference type="EC" id="3.5.2.9"/>
    </reaction>
</comment>
<keyword evidence="1" id="KW-0547">Nucleotide-binding</keyword>
<keyword evidence="3" id="KW-1185">Reference proteome</keyword>
<reference evidence="2 3" key="1">
    <citation type="submission" date="2024-09" db="EMBL/GenBank/DDBJ databases">
        <authorList>
            <person name="Sun Q."/>
            <person name="Mori K."/>
        </authorList>
    </citation>
    <scope>NUCLEOTIDE SEQUENCE [LARGE SCALE GENOMIC DNA]</scope>
    <source>
        <strain evidence="2 3">CCM 7765</strain>
    </source>
</reference>
<keyword evidence="1" id="KW-0378">Hydrolase</keyword>
<evidence type="ECO:0000313" key="3">
    <source>
        <dbReference type="Proteomes" id="UP001589774"/>
    </source>
</evidence>
<dbReference type="RefSeq" id="WP_130857215.1">
    <property type="nucleotide sequence ID" value="NZ_JBHLWO010000007.1"/>
</dbReference>
<dbReference type="EC" id="3.5.2.9" evidence="1"/>
<dbReference type="InterPro" id="IPR011330">
    <property type="entry name" value="Glyco_hydro/deAcase_b/a-brl"/>
</dbReference>
<keyword evidence="1" id="KW-0067">ATP-binding</keyword>
<comment type="subunit">
    <text evidence="1">Forms a complex composed of PxpA, PxpB and PxpC.</text>
</comment>
<dbReference type="SUPFAM" id="SSF88713">
    <property type="entry name" value="Glycoside hydrolase/deacetylase"/>
    <property type="match status" value="1"/>
</dbReference>
<dbReference type="InterPro" id="IPR005501">
    <property type="entry name" value="LamB/YcsF/PxpA-like"/>
</dbReference>